<name>A0A9P6JXM3_9FUNG</name>
<dbReference type="AlphaFoldDB" id="A0A9P6JXM3"/>
<proteinExistence type="predicted"/>
<accession>A0A9P6JXM3</accession>
<evidence type="ECO:0000313" key="2">
    <source>
        <dbReference type="Proteomes" id="UP000723463"/>
    </source>
</evidence>
<dbReference type="EMBL" id="JAAAXW010000415">
    <property type="protein sequence ID" value="KAF9537359.1"/>
    <property type="molecule type" value="Genomic_DNA"/>
</dbReference>
<evidence type="ECO:0000313" key="1">
    <source>
        <dbReference type="EMBL" id="KAF9537359.1"/>
    </source>
</evidence>
<reference evidence="1" key="1">
    <citation type="journal article" date="2020" name="Fungal Divers.">
        <title>Resolving the Mortierellaceae phylogeny through synthesis of multi-gene phylogenetics and phylogenomics.</title>
        <authorList>
            <person name="Vandepol N."/>
            <person name="Liber J."/>
            <person name="Desiro A."/>
            <person name="Na H."/>
            <person name="Kennedy M."/>
            <person name="Barry K."/>
            <person name="Grigoriev I.V."/>
            <person name="Miller A.N."/>
            <person name="O'Donnell K."/>
            <person name="Stajich J.E."/>
            <person name="Bonito G."/>
        </authorList>
    </citation>
    <scope>NUCLEOTIDE SEQUENCE</scope>
    <source>
        <strain evidence="1">NRRL 2591</strain>
    </source>
</reference>
<protein>
    <submittedName>
        <fullName evidence="1">Uncharacterized protein</fullName>
    </submittedName>
</protein>
<keyword evidence="2" id="KW-1185">Reference proteome</keyword>
<comment type="caution">
    <text evidence="1">The sequence shown here is derived from an EMBL/GenBank/DDBJ whole genome shotgun (WGS) entry which is preliminary data.</text>
</comment>
<gene>
    <name evidence="1" type="ORF">EC957_008399</name>
</gene>
<sequence length="87" mass="9697">MVPVTPRGYFVVTKNGAKVPGFRIVYIHGSPGKPSHRDLVKKFPDVRHISFEEMLIAIHIVKDTDPAELRTILVQGVNSQDCPFPTS</sequence>
<organism evidence="1 2">
    <name type="scientific">Mortierella hygrophila</name>
    <dbReference type="NCBI Taxonomy" id="979708"/>
    <lineage>
        <taxon>Eukaryota</taxon>
        <taxon>Fungi</taxon>
        <taxon>Fungi incertae sedis</taxon>
        <taxon>Mucoromycota</taxon>
        <taxon>Mortierellomycotina</taxon>
        <taxon>Mortierellomycetes</taxon>
        <taxon>Mortierellales</taxon>
        <taxon>Mortierellaceae</taxon>
        <taxon>Mortierella</taxon>
    </lineage>
</organism>
<dbReference type="Proteomes" id="UP000723463">
    <property type="component" value="Unassembled WGS sequence"/>
</dbReference>